<name>A0A6V8MF64_9BACT</name>
<dbReference type="RefSeq" id="WP_183353495.1">
    <property type="nucleotide sequence ID" value="NZ_BLXX01000002.1"/>
</dbReference>
<evidence type="ECO:0000256" key="2">
    <source>
        <dbReference type="SAM" id="Phobius"/>
    </source>
</evidence>
<comment type="caution">
    <text evidence="3">The sequence shown here is derived from an EMBL/GenBank/DDBJ whole genome shotgun (WGS) entry which is preliminary data.</text>
</comment>
<gene>
    <name evidence="3" type="ORF">GMST_09660</name>
</gene>
<dbReference type="Proteomes" id="UP000556026">
    <property type="component" value="Unassembled WGS sequence"/>
</dbReference>
<sequence length="228" mass="25163">MQTGRPRHSHSQHSVAAQWQELHWHYPRSATLLTAAIVLALFADLLIIFQQYRLTREEARLNTAVTRSEEQRGALEQQTAADLAQARALLPRRDALVAKELHLSVDRRQGVMYLLRDRAILREMPVYLGPELAARPEDPAPPLKTRRVQGLVDPAGTVPTAPLSGGAARPEPPGGEPLAFQLSGGLLLYSLPDTVLPGEGPPRGVRLQTDDLAALKEALRPGLRVYFY</sequence>
<feature type="transmembrane region" description="Helical" evidence="2">
    <location>
        <begin position="30"/>
        <end position="49"/>
    </location>
</feature>
<organism evidence="3 4">
    <name type="scientific">Geomonas silvestris</name>
    <dbReference type="NCBI Taxonomy" id="2740184"/>
    <lineage>
        <taxon>Bacteria</taxon>
        <taxon>Pseudomonadati</taxon>
        <taxon>Thermodesulfobacteriota</taxon>
        <taxon>Desulfuromonadia</taxon>
        <taxon>Geobacterales</taxon>
        <taxon>Geobacteraceae</taxon>
        <taxon>Geomonas</taxon>
    </lineage>
</organism>
<accession>A0A6V8MF64</accession>
<evidence type="ECO:0000313" key="3">
    <source>
        <dbReference type="EMBL" id="GFO58641.1"/>
    </source>
</evidence>
<protein>
    <submittedName>
        <fullName evidence="3">Uncharacterized protein</fullName>
    </submittedName>
</protein>
<keyword evidence="2" id="KW-1133">Transmembrane helix</keyword>
<evidence type="ECO:0000256" key="1">
    <source>
        <dbReference type="SAM" id="MobiDB-lite"/>
    </source>
</evidence>
<proteinExistence type="predicted"/>
<reference evidence="4" key="1">
    <citation type="submission" date="2020-06" db="EMBL/GenBank/DDBJ databases">
        <title>Draft genomic sequence of Geomonas sp. Red330.</title>
        <authorList>
            <person name="Itoh H."/>
            <person name="Zhenxing X."/>
            <person name="Ushijima N."/>
            <person name="Masuda Y."/>
            <person name="Shiratori Y."/>
            <person name="Senoo K."/>
        </authorList>
    </citation>
    <scope>NUCLEOTIDE SEQUENCE [LARGE SCALE GENOMIC DNA]</scope>
    <source>
        <strain evidence="4">Red330</strain>
    </source>
</reference>
<evidence type="ECO:0000313" key="4">
    <source>
        <dbReference type="Proteomes" id="UP000556026"/>
    </source>
</evidence>
<keyword evidence="2" id="KW-0472">Membrane</keyword>
<dbReference type="EMBL" id="BLXX01000002">
    <property type="protein sequence ID" value="GFO58641.1"/>
    <property type="molecule type" value="Genomic_DNA"/>
</dbReference>
<feature type="region of interest" description="Disordered" evidence="1">
    <location>
        <begin position="153"/>
        <end position="176"/>
    </location>
</feature>
<keyword evidence="2" id="KW-0812">Transmembrane</keyword>
<dbReference type="AlphaFoldDB" id="A0A6V8MF64"/>
<keyword evidence="4" id="KW-1185">Reference proteome</keyword>